<dbReference type="InterPro" id="IPR017853">
    <property type="entry name" value="GH"/>
</dbReference>
<dbReference type="NCBIfam" id="TIGR02401">
    <property type="entry name" value="trehalose_TreY"/>
    <property type="match status" value="1"/>
</dbReference>
<keyword evidence="1" id="KW-0175">Coiled coil</keyword>
<dbReference type="BioCyc" id="PAER208963:G1G74-3078-MONOMER"/>
<evidence type="ECO:0000256" key="1">
    <source>
        <dbReference type="SAM" id="Coils"/>
    </source>
</evidence>
<reference evidence="3 4" key="1">
    <citation type="journal article" date="2006" name="Genome Biol.">
        <title>Genomic analysis reveals that Pseudomonas aeruginosa virulence is combinatorial.</title>
        <authorList>
            <person name="Lee D.G."/>
            <person name="Urbach J.M."/>
            <person name="Wu G."/>
            <person name="Liberati N.T."/>
            <person name="Feinbaum R.L."/>
            <person name="Miyata S."/>
            <person name="Diggins L.T."/>
            <person name="He J."/>
            <person name="Saucier M."/>
            <person name="Deziel E."/>
            <person name="Friedman L."/>
            <person name="Li L."/>
            <person name="Grills G."/>
            <person name="Montgomery K."/>
            <person name="Kucherlapati R."/>
            <person name="Rahme L.G."/>
            <person name="Ausubel F.M."/>
        </authorList>
    </citation>
    <scope>NUCLEOTIDE SEQUENCE [LARGE SCALE GENOMIC DNA]</scope>
    <source>
        <strain evidence="3 4">UCBPP-PA14</strain>
    </source>
</reference>
<dbReference type="PANTHER" id="PTHR10357:SF216">
    <property type="entry name" value="MALTOOLIGOSYL TREHALOSE SYNTHASE-RELATED"/>
    <property type="match status" value="1"/>
</dbReference>
<dbReference type="Gene3D" id="3.30.1590.10">
    <property type="entry name" value="Maltooligosyl trehalose synthase, domain 2"/>
    <property type="match status" value="1"/>
</dbReference>
<dbReference type="EMBL" id="CP000438">
    <property type="protein sequence ID" value="ABJ15692.1"/>
    <property type="molecule type" value="Genomic_DNA"/>
</dbReference>
<name>A0A0H2ZLZ9_PSEAB</name>
<dbReference type="SUPFAM" id="SSF51445">
    <property type="entry name" value="(Trans)glycosidases"/>
    <property type="match status" value="1"/>
</dbReference>
<dbReference type="FunFam" id="3.20.20.80:FF:000341">
    <property type="entry name" value="Maltooligosyl trehalose synthase"/>
    <property type="match status" value="1"/>
</dbReference>
<evidence type="ECO:0000313" key="4">
    <source>
        <dbReference type="Proteomes" id="UP000000653"/>
    </source>
</evidence>
<gene>
    <name evidence="3" type="ordered locus">PA14_36605</name>
</gene>
<proteinExistence type="predicted"/>
<dbReference type="KEGG" id="pau:PA14_36605"/>
<accession>A0A0H2ZLZ9</accession>
<dbReference type="GO" id="GO:0030980">
    <property type="term" value="P:alpha-glucan catabolic process"/>
    <property type="evidence" value="ECO:0007669"/>
    <property type="project" value="TreeGrafter"/>
</dbReference>
<feature type="domain" description="Glycosyl hydrolase family 13 catalytic" evidence="2">
    <location>
        <begin position="12"/>
        <end position="506"/>
    </location>
</feature>
<dbReference type="AlphaFoldDB" id="A0A0H2ZLZ9"/>
<dbReference type="InterPro" id="IPR012767">
    <property type="entry name" value="Trehalose_TreY"/>
</dbReference>
<dbReference type="GO" id="GO:0005992">
    <property type="term" value="P:trehalose biosynthetic process"/>
    <property type="evidence" value="ECO:0007669"/>
    <property type="project" value="TreeGrafter"/>
</dbReference>
<dbReference type="HOGENOM" id="CLU_005045_1_1_6"/>
<dbReference type="GO" id="GO:0047470">
    <property type="term" value="F:(1,4)-alpha-D-glucan 1-alpha-D-glucosylmutase activity"/>
    <property type="evidence" value="ECO:0007669"/>
    <property type="project" value="TreeGrafter"/>
</dbReference>
<dbReference type="InterPro" id="IPR006047">
    <property type="entry name" value="GH13_cat_dom"/>
</dbReference>
<dbReference type="Gene3D" id="3.20.20.80">
    <property type="entry name" value="Glycosidases"/>
    <property type="match status" value="2"/>
</dbReference>
<protein>
    <submittedName>
        <fullName evidence="3">Probable glycosyl hydrolase</fullName>
    </submittedName>
</protein>
<evidence type="ECO:0000259" key="2">
    <source>
        <dbReference type="SMART" id="SM00642"/>
    </source>
</evidence>
<dbReference type="Proteomes" id="UP000000653">
    <property type="component" value="Chromosome"/>
</dbReference>
<organism evidence="3 4">
    <name type="scientific">Pseudomonas aeruginosa (strain UCBPP-PA14)</name>
    <dbReference type="NCBI Taxonomy" id="208963"/>
    <lineage>
        <taxon>Bacteria</taxon>
        <taxon>Pseudomonadati</taxon>
        <taxon>Pseudomonadota</taxon>
        <taxon>Gammaproteobacteria</taxon>
        <taxon>Pseudomonadales</taxon>
        <taxon>Pseudomonadaceae</taxon>
        <taxon>Pseudomonas</taxon>
    </lineage>
</organism>
<dbReference type="NCBIfam" id="NF011086">
    <property type="entry name" value="PRK14511.1-3"/>
    <property type="match status" value="1"/>
</dbReference>
<evidence type="ECO:0000313" key="3">
    <source>
        <dbReference type="EMBL" id="ABJ15692.1"/>
    </source>
</evidence>
<dbReference type="RefSeq" id="WP_003139559.1">
    <property type="nucleotide sequence ID" value="NC_008463.1"/>
</dbReference>
<dbReference type="CDD" id="cd11336">
    <property type="entry name" value="AmyAc_MTSase"/>
    <property type="match status" value="1"/>
</dbReference>
<dbReference type="SMART" id="SM00642">
    <property type="entry name" value="Aamy"/>
    <property type="match status" value="1"/>
</dbReference>
<dbReference type="GO" id="GO:0016787">
    <property type="term" value="F:hydrolase activity"/>
    <property type="evidence" value="ECO:0007669"/>
    <property type="project" value="UniProtKB-KW"/>
</dbReference>
<dbReference type="InterPro" id="IPR013797">
    <property type="entry name" value="Maltooligo_trehalose_synth_4"/>
</dbReference>
<dbReference type="Gene3D" id="1.10.10.470">
    <property type="entry name" value="Maltooligosyl trehalose synthase, domain 4"/>
    <property type="match status" value="1"/>
</dbReference>
<feature type="coiled-coil region" evidence="1">
    <location>
        <begin position="201"/>
        <end position="252"/>
    </location>
</feature>
<dbReference type="PANTHER" id="PTHR10357">
    <property type="entry name" value="ALPHA-AMYLASE FAMILY MEMBER"/>
    <property type="match status" value="1"/>
</dbReference>
<keyword evidence="3" id="KW-0378">Hydrolase</keyword>
<dbReference type="Pfam" id="PF00128">
    <property type="entry name" value="Alpha-amylase"/>
    <property type="match status" value="1"/>
</dbReference>
<sequence length="926" mass="103829">MIEPRATLRLQFHAGFTLDDALPWLDYFADLGISHLYASPLFRARPGSSHGYDVVDPTRINPELGGEPALLRLIQGLRQRGMGLLMDIVPNHMGIGGGANPWWQDVLEWGRESPYASFFDIQWESHDAALRGQVLLPFLRSDYGEVLAAGEIGLSLDREAGRLLASHGEQRFPLWPGSYPELLEDSGEPRLSDLAGGFRECRQDREALREMQRRLAAALAESAPRAALERTLGKLQERHEEARQRLHRLLEAQHYRLASWRTAADDINWRRFFDISELVGLRVERGEVFEAVHGKVFQLLEDGLLDGLRIDHVDGLADPRGYCRRLRRRSERIRARRGGAPMLLYVEKILGGEERLPEDWLCDGTTGYDFMNQVSLLQHDPRGERPLRELWQRVSGRPEAFLDEVYQARQLVLAGSLAGDLENLAQGLLRVARADLASRDLTLGGIRRALFQLLARFPVYRTYAGACGRSVQDREVFRYAAEAAREDLDEADRAVLDHLERWLGGQPLRELPPGPLRRLRGELLARFQQLSSPTAAKAVEDTACYRSAALLSRNDVGFDPQRFAASAEEFHAACEARRLASPRALLATASHDHKRGEDARARLAALSELAPWFARNVEHWQSLATPLRRDLAEGPAPSPGDELILFQALLGSWPLDAPCDGAALDQAFLVRMREWQCKALREAKLRTRWTAPDEDYERACADYLEQLLRAPLAQALRQSLGNAAARLMPAGALNGLAQCLLRLTCPGIPDLYQGREDWDFSLVDPDNRRPVDFARHAAALATPTPFPELLEHWRDGRIKQTLIARVLGLRRMQPGLFRDGDYLPLEVSGEHAERVLAFARRSRHGCLLVVVPRLACALLGHATQPQVPAEAWGDTCLLLPPSLSECTYSGLFSTMPLPSDGHLSLSEVLADFPVNLLYRLAQEETP</sequence>